<feature type="region of interest" description="Disordered" evidence="1">
    <location>
        <begin position="109"/>
        <end position="132"/>
    </location>
</feature>
<feature type="compositionally biased region" description="Basic and acidic residues" evidence="1">
    <location>
        <begin position="113"/>
        <end position="122"/>
    </location>
</feature>
<name>A0A956SFZ7_UNCEI</name>
<dbReference type="Proteomes" id="UP000739538">
    <property type="component" value="Unassembled WGS sequence"/>
</dbReference>
<dbReference type="GO" id="GO:0006313">
    <property type="term" value="P:DNA transposition"/>
    <property type="evidence" value="ECO:0007669"/>
    <property type="project" value="InterPro"/>
</dbReference>
<dbReference type="InterPro" id="IPR007069">
    <property type="entry name" value="Transposase_32"/>
</dbReference>
<evidence type="ECO:0000256" key="1">
    <source>
        <dbReference type="SAM" id="MobiDB-lite"/>
    </source>
</evidence>
<feature type="domain" description="Transposase IS801/IS1294" evidence="2">
    <location>
        <begin position="6"/>
        <end position="88"/>
    </location>
</feature>
<evidence type="ECO:0000259" key="2">
    <source>
        <dbReference type="Pfam" id="PF04986"/>
    </source>
</evidence>
<dbReference type="EMBL" id="JAGQHS010000137">
    <property type="protein sequence ID" value="MCA9758029.1"/>
    <property type="molecule type" value="Genomic_DNA"/>
</dbReference>
<protein>
    <submittedName>
        <fullName evidence="3">Transposase</fullName>
    </submittedName>
</protein>
<sequence>MKGETGAVTFLQRFGGALNLHPHFHSVLPDGLFVPVRGREELEFEALPAPSAEEVVALTEKIARRITKRVRRLVEAEREEGRLLEETAQRLESTLLQSMRVPVPEARLLFGSESDHESEGSERSGPGRPRLC</sequence>
<evidence type="ECO:0000313" key="4">
    <source>
        <dbReference type="Proteomes" id="UP000739538"/>
    </source>
</evidence>
<organism evidence="3 4">
    <name type="scientific">Eiseniibacteriota bacterium</name>
    <dbReference type="NCBI Taxonomy" id="2212470"/>
    <lineage>
        <taxon>Bacteria</taxon>
        <taxon>Candidatus Eiseniibacteriota</taxon>
    </lineage>
</organism>
<evidence type="ECO:0000313" key="3">
    <source>
        <dbReference type="EMBL" id="MCA9758029.1"/>
    </source>
</evidence>
<reference evidence="3" key="2">
    <citation type="journal article" date="2021" name="Microbiome">
        <title>Successional dynamics and alternative stable states in a saline activated sludge microbial community over 9 years.</title>
        <authorList>
            <person name="Wang Y."/>
            <person name="Ye J."/>
            <person name="Ju F."/>
            <person name="Liu L."/>
            <person name="Boyd J.A."/>
            <person name="Deng Y."/>
            <person name="Parks D.H."/>
            <person name="Jiang X."/>
            <person name="Yin X."/>
            <person name="Woodcroft B.J."/>
            <person name="Tyson G.W."/>
            <person name="Hugenholtz P."/>
            <person name="Polz M.F."/>
            <person name="Zhang T."/>
        </authorList>
    </citation>
    <scope>NUCLEOTIDE SEQUENCE</scope>
    <source>
        <strain evidence="3">HKST-UBA02</strain>
    </source>
</reference>
<dbReference type="Pfam" id="PF04986">
    <property type="entry name" value="Y2_Tnp"/>
    <property type="match status" value="1"/>
</dbReference>
<dbReference type="GO" id="GO:0003677">
    <property type="term" value="F:DNA binding"/>
    <property type="evidence" value="ECO:0007669"/>
    <property type="project" value="InterPro"/>
</dbReference>
<comment type="caution">
    <text evidence="3">The sequence shown here is derived from an EMBL/GenBank/DDBJ whole genome shotgun (WGS) entry which is preliminary data.</text>
</comment>
<reference evidence="3" key="1">
    <citation type="submission" date="2020-04" db="EMBL/GenBank/DDBJ databases">
        <authorList>
            <person name="Zhang T."/>
        </authorList>
    </citation>
    <scope>NUCLEOTIDE SEQUENCE</scope>
    <source>
        <strain evidence="3">HKST-UBA02</strain>
    </source>
</reference>
<dbReference type="AlphaFoldDB" id="A0A956SFZ7"/>
<gene>
    <name evidence="3" type="ORF">KDA27_19710</name>
</gene>
<dbReference type="GO" id="GO:0004803">
    <property type="term" value="F:transposase activity"/>
    <property type="evidence" value="ECO:0007669"/>
    <property type="project" value="InterPro"/>
</dbReference>
<accession>A0A956SFZ7</accession>
<proteinExistence type="predicted"/>